<comment type="similarity">
    <text evidence="13">Belongs to the phycobilisome linker protein family.</text>
</comment>
<feature type="domain" description="PBS-linker" evidence="15">
    <location>
        <begin position="528"/>
        <end position="708"/>
    </location>
</feature>
<keyword evidence="6" id="KW-0677">Repeat</keyword>
<dbReference type="Gene3D" id="1.10.490.20">
    <property type="entry name" value="Phycocyanins"/>
    <property type="match status" value="1"/>
</dbReference>
<dbReference type="InterPro" id="IPR038255">
    <property type="entry name" value="PBS_linker_sf"/>
</dbReference>
<keyword evidence="9" id="KW-0793">Thylakoid</keyword>
<dbReference type="AlphaFoldDB" id="A0A1Z4LXH9"/>
<protein>
    <recommendedName>
        <fullName evidence="3">Phycobiliprotein ApcE</fullName>
    </recommendedName>
</protein>
<evidence type="ECO:0000256" key="6">
    <source>
        <dbReference type="ARBA" id="ARBA00022737"/>
    </source>
</evidence>
<evidence type="ECO:0000256" key="8">
    <source>
        <dbReference type="ARBA" id="ARBA00022991"/>
    </source>
</evidence>
<proteinExistence type="inferred from homology"/>
<dbReference type="InterPro" id="IPR009050">
    <property type="entry name" value="Globin-like_sf"/>
</dbReference>
<organism evidence="16 17">
    <name type="scientific">Calothrix parasitica NIES-267</name>
    <dbReference type="NCBI Taxonomy" id="1973488"/>
    <lineage>
        <taxon>Bacteria</taxon>
        <taxon>Bacillati</taxon>
        <taxon>Cyanobacteriota</taxon>
        <taxon>Cyanophyceae</taxon>
        <taxon>Nostocales</taxon>
        <taxon>Calotrichaceae</taxon>
        <taxon>Calothrix</taxon>
    </lineage>
</organism>
<evidence type="ECO:0000256" key="10">
    <source>
        <dbReference type="ARBA" id="ARBA00023136"/>
    </source>
</evidence>
<keyword evidence="10" id="KW-0472">Membrane</keyword>
<dbReference type="EMBL" id="AP018227">
    <property type="protein sequence ID" value="BAY85965.1"/>
    <property type="molecule type" value="Genomic_DNA"/>
</dbReference>
<dbReference type="OrthoDB" id="499593at2"/>
<dbReference type="SUPFAM" id="SSF46458">
    <property type="entry name" value="Globin-like"/>
    <property type="match status" value="1"/>
</dbReference>
<dbReference type="Pfam" id="PF00502">
    <property type="entry name" value="Phycobilisome"/>
    <property type="match status" value="2"/>
</dbReference>
<evidence type="ECO:0000256" key="11">
    <source>
        <dbReference type="ARBA" id="ARBA00023239"/>
    </source>
</evidence>
<evidence type="ECO:0000313" key="17">
    <source>
        <dbReference type="Proteomes" id="UP000218418"/>
    </source>
</evidence>
<evidence type="ECO:0000256" key="4">
    <source>
        <dbReference type="ARBA" id="ARBA00022531"/>
    </source>
</evidence>
<dbReference type="PANTHER" id="PTHR34011:SF6">
    <property type="entry name" value="PHYCOBILIPROTEIN APCE"/>
    <property type="match status" value="1"/>
</dbReference>
<dbReference type="InterPro" id="IPR038719">
    <property type="entry name" value="Phycobilisome_asu/bsu_sf"/>
</dbReference>
<evidence type="ECO:0000259" key="15">
    <source>
        <dbReference type="PROSITE" id="PS51445"/>
    </source>
</evidence>
<feature type="region of interest" description="Disordered" evidence="14">
    <location>
        <begin position="731"/>
        <end position="777"/>
    </location>
</feature>
<evidence type="ECO:0000256" key="12">
    <source>
        <dbReference type="ARBA" id="ARBA00023307"/>
    </source>
</evidence>
<evidence type="ECO:0000256" key="5">
    <source>
        <dbReference type="ARBA" id="ARBA00022549"/>
    </source>
</evidence>
<evidence type="ECO:0000256" key="13">
    <source>
        <dbReference type="PROSITE-ProRule" id="PRU00775"/>
    </source>
</evidence>
<keyword evidence="7 13" id="KW-0605">Phycobilisome</keyword>
<comment type="similarity">
    <text evidence="2">Belongs to the phycobiliprotein family.</text>
</comment>
<evidence type="ECO:0000256" key="1">
    <source>
        <dbReference type="ARBA" id="ARBA00004445"/>
    </source>
</evidence>
<comment type="subcellular location">
    <subcellularLocation>
        <location evidence="1">Cellular thylakoid membrane</location>
        <topology evidence="1">Peripheral membrane protein</topology>
        <orientation evidence="1">Cytoplasmic side</orientation>
    </subcellularLocation>
</comment>
<dbReference type="GO" id="GO:0031676">
    <property type="term" value="C:plasma membrane-derived thylakoid membrane"/>
    <property type="evidence" value="ECO:0007669"/>
    <property type="project" value="UniProtKB-SubCell"/>
</dbReference>
<evidence type="ECO:0000256" key="7">
    <source>
        <dbReference type="ARBA" id="ARBA00022738"/>
    </source>
</evidence>
<keyword evidence="17" id="KW-1185">Reference proteome</keyword>
<dbReference type="Gene3D" id="1.10.3130.20">
    <property type="entry name" value="Phycobilisome linker domain"/>
    <property type="match status" value="2"/>
</dbReference>
<evidence type="ECO:0000313" key="16">
    <source>
        <dbReference type="EMBL" id="BAY85965.1"/>
    </source>
</evidence>
<dbReference type="PROSITE" id="PS51445">
    <property type="entry name" value="PBS_LINKER"/>
    <property type="match status" value="2"/>
</dbReference>
<keyword evidence="5" id="KW-0042">Antenna complex</keyword>
<accession>A0A1Z4LXH9</accession>
<sequence>MSVKVSGGSPVIYPQQYQSLPISVISQTEQQDRYFRSTELQQLEAFFSSGGLRLKIAEILTNKADEIVSAGANRIFIGGSAMDYLEKPQEQVGLPGSGYYIGEDYLTVARRNRVIPIKERLESIQAPKMFAPVKAWWQQLRTLYSDREPLPGGFRFINISRYGPKRMKRSMRDLSWFLRYITYAVVAGDASILTVNVRGLRGVIPEDVTEATVVALKEMRRQSASYLKDNTEANNIIKYYFDVLISEYLEEKPSDKLRIGVSNEQQGLVLPQSYAIASENRPKFVMKSVLSETEKQNTIKAAYRQVFERDITAIYAFPSIEIESKLKGGQISMKEFVRRLGKSRLYRTLFYEPYTISRVIELAMRHFLGRGLSSLPEFQEYFAVVTKGGLPKLVDTLVDSQEYSDYFGEETVPYLRGLGQEAQECRNWGPQIDLFKYSARVRKVPQFVTLFGKYQKPLPNQHPYGCGNDPLEIQFGAIFPQETRNPHPEPAFFNKDSRRILINSEASDAQIRGSWVGVMKLDHVEKFDVHSLQNGQNTNGTKNGKKQQELSISLAKHSHEAVIHAAYRQVFGRELLQGQRLSTAEIKLKAGEITMREFIRQLAKSNWFRRMYWEKLYITKSIEYIHRRLLGRPTYGRQEMNQYYDICANKGFYALIDEIIDSSEYMEVFSENTVPHERYITPRGFAMRRSTSVEGVNLTAKSSISSPSELDAFIPQLRNIPKQLFWSELAHTQQQGSEHELNNSKSEPIVETMTELQEPMTESQTEDNYEYSQTSDS</sequence>
<keyword evidence="11" id="KW-0456">Lyase</keyword>
<reference evidence="16 17" key="1">
    <citation type="submission" date="2017-06" db="EMBL/GenBank/DDBJ databases">
        <title>Genome sequencing of cyanobaciteial culture collection at National Institute for Environmental Studies (NIES).</title>
        <authorList>
            <person name="Hirose Y."/>
            <person name="Shimura Y."/>
            <person name="Fujisawa T."/>
            <person name="Nakamura Y."/>
            <person name="Kawachi M."/>
        </authorList>
    </citation>
    <scope>NUCLEOTIDE SEQUENCE [LARGE SCALE GENOMIC DNA]</scope>
    <source>
        <strain evidence="16 17">NIES-267</strain>
    </source>
</reference>
<dbReference type="PANTHER" id="PTHR34011">
    <property type="entry name" value="PHYCOBILISOME 32.1 KDA LINKER POLYPEPTIDE, PHYCOCYANIN-ASSOCIATED, ROD 2-RELATED"/>
    <property type="match status" value="1"/>
</dbReference>
<dbReference type="InterPro" id="IPR001297">
    <property type="entry name" value="PBS_linker_dom"/>
</dbReference>
<dbReference type="Proteomes" id="UP000218418">
    <property type="component" value="Chromosome"/>
</dbReference>
<dbReference type="GO" id="GO:0015979">
    <property type="term" value="P:photosynthesis"/>
    <property type="evidence" value="ECO:0007669"/>
    <property type="project" value="UniProtKB-KW"/>
</dbReference>
<feature type="domain" description="PBS-linker" evidence="15">
    <location>
        <begin position="264"/>
        <end position="444"/>
    </location>
</feature>
<evidence type="ECO:0000256" key="3">
    <source>
        <dbReference type="ARBA" id="ARBA00018674"/>
    </source>
</evidence>
<evidence type="ECO:0000256" key="2">
    <source>
        <dbReference type="ARBA" id="ARBA00008182"/>
    </source>
</evidence>
<evidence type="ECO:0000256" key="9">
    <source>
        <dbReference type="ARBA" id="ARBA00023078"/>
    </source>
</evidence>
<dbReference type="InterPro" id="IPR012128">
    <property type="entry name" value="Phycobilisome_asu/bsu"/>
</dbReference>
<keyword evidence="12" id="KW-0089">Bile pigment</keyword>
<keyword evidence="8" id="KW-0157">Chromophore</keyword>
<name>A0A1Z4LXH9_9CYAN</name>
<evidence type="ECO:0000256" key="14">
    <source>
        <dbReference type="SAM" id="MobiDB-lite"/>
    </source>
</evidence>
<keyword evidence="4" id="KW-0602">Photosynthesis</keyword>
<dbReference type="GO" id="GO:0030089">
    <property type="term" value="C:phycobilisome"/>
    <property type="evidence" value="ECO:0007669"/>
    <property type="project" value="UniProtKB-UniRule"/>
</dbReference>
<dbReference type="GO" id="GO:0016829">
    <property type="term" value="F:lyase activity"/>
    <property type="evidence" value="ECO:0007669"/>
    <property type="project" value="UniProtKB-KW"/>
</dbReference>
<gene>
    <name evidence="16" type="ORF">NIES267_54710</name>
</gene>
<dbReference type="Pfam" id="PF00427">
    <property type="entry name" value="PBS_linker_poly"/>
    <property type="match status" value="2"/>
</dbReference>